<dbReference type="GO" id="GO:0006086">
    <property type="term" value="P:pyruvate decarboxylation to acetyl-CoA"/>
    <property type="evidence" value="ECO:0007669"/>
    <property type="project" value="TreeGrafter"/>
</dbReference>
<dbReference type="Pfam" id="PF00364">
    <property type="entry name" value="Biotin_lipoyl"/>
    <property type="match status" value="1"/>
</dbReference>
<evidence type="ECO:0000256" key="9">
    <source>
        <dbReference type="RuleBase" id="RU003423"/>
    </source>
</evidence>
<reference evidence="13 14" key="1">
    <citation type="submission" date="2019-06" db="EMBL/GenBank/DDBJ databases">
        <title>Persicimonas caeni gen. nov., sp. nov., a predatory bacterium isolated from solar saltern.</title>
        <authorList>
            <person name="Wang S."/>
        </authorList>
    </citation>
    <scope>NUCLEOTIDE SEQUENCE [LARGE SCALE GENOMIC DNA]</scope>
    <source>
        <strain evidence="13 14">YN101</strain>
    </source>
</reference>
<keyword evidence="5 9" id="KW-0450">Lipoyl</keyword>
<dbReference type="SUPFAM" id="SSF51230">
    <property type="entry name" value="Single hybrid motif"/>
    <property type="match status" value="1"/>
</dbReference>
<feature type="region of interest" description="Disordered" evidence="10">
    <location>
        <begin position="42"/>
        <end position="190"/>
    </location>
</feature>
<feature type="compositionally biased region" description="Acidic residues" evidence="10">
    <location>
        <begin position="76"/>
        <end position="86"/>
    </location>
</feature>
<dbReference type="Gene3D" id="3.30.559.10">
    <property type="entry name" value="Chloramphenicol acetyltransferase-like domain"/>
    <property type="match status" value="1"/>
</dbReference>
<dbReference type="InterPro" id="IPR000089">
    <property type="entry name" value="Biotin_lipoyl"/>
</dbReference>
<gene>
    <name evidence="13" type="ORF">FIV42_26680</name>
</gene>
<dbReference type="RefSeq" id="WP_141200642.1">
    <property type="nucleotide sequence ID" value="NZ_CP041186.1"/>
</dbReference>
<dbReference type="InterPro" id="IPR050743">
    <property type="entry name" value="2-oxoacid_DH_E2_comp"/>
</dbReference>
<evidence type="ECO:0000256" key="6">
    <source>
        <dbReference type="ARBA" id="ARBA00023315"/>
    </source>
</evidence>
<dbReference type="InterPro" id="IPR004167">
    <property type="entry name" value="PSBD"/>
</dbReference>
<dbReference type="AlphaFoldDB" id="A0A4Y6Q0T0"/>
<evidence type="ECO:0000256" key="3">
    <source>
        <dbReference type="ARBA" id="ARBA00011484"/>
    </source>
</evidence>
<accession>A0A4Y6Q0T0</accession>
<evidence type="ECO:0000256" key="2">
    <source>
        <dbReference type="ARBA" id="ARBA00007317"/>
    </source>
</evidence>
<keyword evidence="4 9" id="KW-0808">Transferase</keyword>
<evidence type="ECO:0000313" key="14">
    <source>
        <dbReference type="Proteomes" id="UP000315995"/>
    </source>
</evidence>
<evidence type="ECO:0000256" key="10">
    <source>
        <dbReference type="SAM" id="MobiDB-lite"/>
    </source>
</evidence>
<evidence type="ECO:0000256" key="4">
    <source>
        <dbReference type="ARBA" id="ARBA00022679"/>
    </source>
</evidence>
<dbReference type="Pfam" id="PF00198">
    <property type="entry name" value="2-oxoacid_dh"/>
    <property type="match status" value="1"/>
</dbReference>
<evidence type="ECO:0000313" key="13">
    <source>
        <dbReference type="EMBL" id="QDG54198.1"/>
    </source>
</evidence>
<dbReference type="GO" id="GO:0004742">
    <property type="term" value="F:dihydrolipoyllysine-residue acetyltransferase activity"/>
    <property type="evidence" value="ECO:0007669"/>
    <property type="project" value="UniProtKB-EC"/>
</dbReference>
<dbReference type="FunFam" id="3.30.559.10:FF:000004">
    <property type="entry name" value="Acetyltransferase component of pyruvate dehydrogenase complex"/>
    <property type="match status" value="1"/>
</dbReference>
<name>A0A4Y6Q0T0_PERCE</name>
<dbReference type="InterPro" id="IPR023213">
    <property type="entry name" value="CAT-like_dom_sf"/>
</dbReference>
<dbReference type="Proteomes" id="UP000315995">
    <property type="component" value="Chromosome"/>
</dbReference>
<comment type="cofactor">
    <cofactor evidence="1 9">
        <name>(R)-lipoate</name>
        <dbReference type="ChEBI" id="CHEBI:83088"/>
    </cofactor>
</comment>
<dbReference type="SUPFAM" id="SSF47005">
    <property type="entry name" value="Peripheral subunit-binding domain of 2-oxo acid dehydrogenase complex"/>
    <property type="match status" value="1"/>
</dbReference>
<evidence type="ECO:0000259" key="12">
    <source>
        <dbReference type="PROSITE" id="PS51826"/>
    </source>
</evidence>
<dbReference type="InterPro" id="IPR011053">
    <property type="entry name" value="Single_hybrid_motif"/>
</dbReference>
<dbReference type="GO" id="GO:0031405">
    <property type="term" value="F:lipoic acid binding"/>
    <property type="evidence" value="ECO:0007669"/>
    <property type="project" value="TreeGrafter"/>
</dbReference>
<accession>A0A5B8YIF2</accession>
<dbReference type="CDD" id="cd06849">
    <property type="entry name" value="lipoyl_domain"/>
    <property type="match status" value="1"/>
</dbReference>
<dbReference type="PROSITE" id="PS51826">
    <property type="entry name" value="PSBD"/>
    <property type="match status" value="1"/>
</dbReference>
<dbReference type="OrthoDB" id="9805770at2"/>
<dbReference type="PANTHER" id="PTHR43178">
    <property type="entry name" value="DIHYDROLIPOAMIDE ACETYLTRANSFERASE COMPONENT OF PYRUVATE DEHYDROGENASE COMPLEX"/>
    <property type="match status" value="1"/>
</dbReference>
<dbReference type="PROSITE" id="PS00189">
    <property type="entry name" value="LIPOYL"/>
    <property type="match status" value="1"/>
</dbReference>
<dbReference type="InterPro" id="IPR036625">
    <property type="entry name" value="E3-bd_dom_sf"/>
</dbReference>
<organism evidence="13 14">
    <name type="scientific">Persicimonas caeni</name>
    <dbReference type="NCBI Taxonomy" id="2292766"/>
    <lineage>
        <taxon>Bacteria</taxon>
        <taxon>Deltaproteobacteria</taxon>
        <taxon>Bradymonadales</taxon>
        <taxon>Bradymonadaceae</taxon>
        <taxon>Persicimonas</taxon>
    </lineage>
</organism>
<dbReference type="Gene3D" id="2.40.50.100">
    <property type="match status" value="1"/>
</dbReference>
<comment type="catalytic activity">
    <reaction evidence="8">
        <text>N(6)-[(R)-dihydrolipoyl]-L-lysyl-[protein] + acetyl-CoA = N(6)-[(R)-S(8)-acetyldihydrolipoyl]-L-lysyl-[protein] + CoA</text>
        <dbReference type="Rhea" id="RHEA:17017"/>
        <dbReference type="Rhea" id="RHEA-COMP:10475"/>
        <dbReference type="Rhea" id="RHEA-COMP:10478"/>
        <dbReference type="ChEBI" id="CHEBI:57287"/>
        <dbReference type="ChEBI" id="CHEBI:57288"/>
        <dbReference type="ChEBI" id="CHEBI:83100"/>
        <dbReference type="ChEBI" id="CHEBI:83111"/>
        <dbReference type="EC" id="2.3.1.12"/>
    </reaction>
</comment>
<dbReference type="Pfam" id="PF02817">
    <property type="entry name" value="E3_binding"/>
    <property type="match status" value="1"/>
</dbReference>
<dbReference type="EMBL" id="CP041186">
    <property type="protein sequence ID" value="QDG54198.1"/>
    <property type="molecule type" value="Genomic_DNA"/>
</dbReference>
<comment type="similarity">
    <text evidence="2 9">Belongs to the 2-oxoacid dehydrogenase family.</text>
</comment>
<dbReference type="PANTHER" id="PTHR43178:SF2">
    <property type="entry name" value="DIHYDROLIPOYLLYSINE-RESIDUE ACETYLTRANSFERASE COMPONENT OF PYRUVATE DEHYDROGENASE COMPLEX"/>
    <property type="match status" value="1"/>
</dbReference>
<dbReference type="SUPFAM" id="SSF52777">
    <property type="entry name" value="CoA-dependent acyltransferases"/>
    <property type="match status" value="1"/>
</dbReference>
<dbReference type="Gene3D" id="4.10.320.10">
    <property type="entry name" value="E3-binding domain"/>
    <property type="match status" value="1"/>
</dbReference>
<evidence type="ECO:0000256" key="1">
    <source>
        <dbReference type="ARBA" id="ARBA00001938"/>
    </source>
</evidence>
<dbReference type="EC" id="2.3.1.-" evidence="9"/>
<keyword evidence="14" id="KW-1185">Reference proteome</keyword>
<evidence type="ECO:0000256" key="5">
    <source>
        <dbReference type="ARBA" id="ARBA00022823"/>
    </source>
</evidence>
<comment type="function">
    <text evidence="7">The pyruvate dehydrogenase complex catalyzes the overall conversion of pyruvate to acetyl-CoA and CO(2). It contains multiple copies of three enzymatic components: pyruvate dehydrogenase (E1), dihydrolipoamide acetyltransferase (E2) and lipoamide dehydrogenase (E3).</text>
</comment>
<proteinExistence type="inferred from homology"/>
<sequence>MATEFKLPQLGEQVEKGIVLSVLVSEGDHVDADDVVLELETDKATTEVPAPSAGTVGELRVHEGDEIQSGDVIMMLEEDGGEEEDEEKSKKKGEDAEEEEAQEPEAGGREPEPEDGDRESEPEAGGREPEPEPESEGREPEPEDGGREPKPEPEAERRSRSGDRERQRKQPRERERPKIGEPVPASPSVRRFARELGVELSMIAGTGDGGRVTEEDIKSHVRNLLEDVSREKQAREDELPDFSQWGEVEREPMNAIRRATADNVARSWEKIPHVTQYDDADVTDLENFRSRFAEEAEEEGGKLTVTAILVKVAAIALERFPDFNASVDVERGELVRKKYVSIGVAVDTEEGLLVPVLRDVDDKGLVQIAAELGEKAGKARARKMSREDMKGGTFSITNLGGLGTTRFTPIVGWPQVAILSVGRMETKPVWNGDEFEPRKILPLGITYDHRAVDGADAAKFLRWIAETLENPMRLTMEA</sequence>
<evidence type="ECO:0000256" key="7">
    <source>
        <dbReference type="ARBA" id="ARBA00025211"/>
    </source>
</evidence>
<dbReference type="PROSITE" id="PS50968">
    <property type="entry name" value="BIOTINYL_LIPOYL"/>
    <property type="match status" value="1"/>
</dbReference>
<dbReference type="GO" id="GO:0005737">
    <property type="term" value="C:cytoplasm"/>
    <property type="evidence" value="ECO:0007669"/>
    <property type="project" value="TreeGrafter"/>
</dbReference>
<feature type="domain" description="Lipoyl-binding" evidence="11">
    <location>
        <begin position="2"/>
        <end position="77"/>
    </location>
</feature>
<comment type="subunit">
    <text evidence="3">Forms a 24-polypeptide structural core with octahedral symmetry.</text>
</comment>
<feature type="domain" description="Peripheral subunit-binding (PSBD)" evidence="12">
    <location>
        <begin position="184"/>
        <end position="221"/>
    </location>
</feature>
<dbReference type="InterPro" id="IPR001078">
    <property type="entry name" value="2-oxoacid_DH_actylTfrase"/>
</dbReference>
<feature type="compositionally biased region" description="Basic and acidic residues" evidence="10">
    <location>
        <begin position="119"/>
        <end position="179"/>
    </location>
</feature>
<protein>
    <recommendedName>
        <fullName evidence="9">Dihydrolipoamide acetyltransferase component of pyruvate dehydrogenase complex</fullName>
        <ecNumber evidence="9">2.3.1.-</ecNumber>
    </recommendedName>
</protein>
<keyword evidence="6 9" id="KW-0012">Acyltransferase</keyword>
<evidence type="ECO:0000256" key="8">
    <source>
        <dbReference type="ARBA" id="ARBA00048370"/>
    </source>
</evidence>
<dbReference type="InterPro" id="IPR003016">
    <property type="entry name" value="2-oxoA_DH_lipoyl-BS"/>
</dbReference>
<evidence type="ECO:0000259" key="11">
    <source>
        <dbReference type="PROSITE" id="PS50968"/>
    </source>
</evidence>